<feature type="domain" description="CAAX prenyl protease 2/Lysostaphin resistance protein A-like" evidence="3">
    <location>
        <begin position="123"/>
        <end position="210"/>
    </location>
</feature>
<dbReference type="InterPro" id="IPR003675">
    <property type="entry name" value="Rce1/LyrA-like_dom"/>
</dbReference>
<reference evidence="4 5" key="1">
    <citation type="submission" date="2017-06" db="EMBL/GenBank/DDBJ databases">
        <authorList>
            <consortium name="Pathogen Informatics"/>
        </authorList>
    </citation>
    <scope>NUCLEOTIDE SEQUENCE [LARGE SCALE GENOMIC DNA]</scope>
    <source>
        <strain evidence="4 5">NCTC13788</strain>
    </source>
</reference>
<dbReference type="Pfam" id="PF02517">
    <property type="entry name" value="Rce1-like"/>
    <property type="match status" value="1"/>
</dbReference>
<protein>
    <submittedName>
        <fullName evidence="4">Caax amino protease family protein</fullName>
    </submittedName>
</protein>
<dbReference type="RefSeq" id="WP_018374309.1">
    <property type="nucleotide sequence ID" value="NZ_LT906439.1"/>
</dbReference>
<keyword evidence="2" id="KW-1133">Transmembrane helix</keyword>
<evidence type="ECO:0000256" key="2">
    <source>
        <dbReference type="SAM" id="Phobius"/>
    </source>
</evidence>
<dbReference type="GO" id="GO:0080120">
    <property type="term" value="P:CAAX-box protein maturation"/>
    <property type="evidence" value="ECO:0007669"/>
    <property type="project" value="UniProtKB-ARBA"/>
</dbReference>
<dbReference type="InterPro" id="IPR052710">
    <property type="entry name" value="CAAX_protease"/>
</dbReference>
<keyword evidence="5" id="KW-1185">Reference proteome</keyword>
<comment type="similarity">
    <text evidence="1">Belongs to the UPF0177 family.</text>
</comment>
<evidence type="ECO:0000313" key="4">
    <source>
        <dbReference type="EMBL" id="SNU89387.1"/>
    </source>
</evidence>
<keyword evidence="2" id="KW-0472">Membrane</keyword>
<feature type="transmembrane region" description="Helical" evidence="2">
    <location>
        <begin position="81"/>
        <end position="102"/>
    </location>
</feature>
<evidence type="ECO:0000259" key="3">
    <source>
        <dbReference type="Pfam" id="PF02517"/>
    </source>
</evidence>
<feature type="transmembrane region" description="Helical" evidence="2">
    <location>
        <begin position="153"/>
        <end position="171"/>
    </location>
</feature>
<accession>A0A239SVB6</accession>
<keyword evidence="4" id="KW-0378">Hydrolase</keyword>
<dbReference type="Proteomes" id="UP000215185">
    <property type="component" value="Chromosome 1"/>
</dbReference>
<dbReference type="KEGG" id="smen:SAMEA4412692_1466"/>
<dbReference type="GO" id="GO:0004175">
    <property type="term" value="F:endopeptidase activity"/>
    <property type="evidence" value="ECO:0007669"/>
    <property type="project" value="UniProtKB-ARBA"/>
</dbReference>
<dbReference type="AlphaFoldDB" id="A0A239SVB6"/>
<evidence type="ECO:0000313" key="5">
    <source>
        <dbReference type="Proteomes" id="UP000215185"/>
    </source>
</evidence>
<feature type="transmembrane region" description="Helical" evidence="2">
    <location>
        <begin position="39"/>
        <end position="61"/>
    </location>
</feature>
<dbReference type="OrthoDB" id="8607342at2"/>
<name>A0A239SVB6_9STRE</name>
<feature type="transmembrane region" description="Helical" evidence="2">
    <location>
        <begin position="12"/>
        <end position="33"/>
    </location>
</feature>
<proteinExistence type="inferred from homology"/>
<dbReference type="EMBL" id="LT906439">
    <property type="protein sequence ID" value="SNU89387.1"/>
    <property type="molecule type" value="Genomic_DNA"/>
</dbReference>
<evidence type="ECO:0000256" key="1">
    <source>
        <dbReference type="ARBA" id="ARBA00009067"/>
    </source>
</evidence>
<dbReference type="GO" id="GO:0006508">
    <property type="term" value="P:proteolysis"/>
    <property type="evidence" value="ECO:0007669"/>
    <property type="project" value="UniProtKB-KW"/>
</dbReference>
<feature type="transmembrane region" description="Helical" evidence="2">
    <location>
        <begin position="122"/>
        <end position="141"/>
    </location>
</feature>
<dbReference type="PANTHER" id="PTHR36435">
    <property type="entry name" value="SLR1288 PROTEIN"/>
    <property type="match status" value="1"/>
</dbReference>
<keyword evidence="2" id="KW-0812">Transmembrane</keyword>
<keyword evidence="4" id="KW-0645">Protease</keyword>
<gene>
    <name evidence="4" type="ORF">SAMEA4412692_01466</name>
</gene>
<sequence length="219" mass="24273">MFWEKLKFVLHAIALFIVYQLPSFFLGIALAVAGQGRMAIGPVIFVVIGLLLVFVIAGCIVYASRMGFWEPKAHYFKPQNLAIIGLGYLVILGLNIAISYLFNVQTTSNQEVVEALVKVVPLPLYFLLLVVTAPICEEIIFRGIVFKKLSPNNILVAYLVSIVTFALVHMPTDLGSWLVYLSMGGVLSISYYLSKSLEVPIAVHMVNNFIAFLSIIFLL</sequence>
<organism evidence="4 5">
    <name type="scientific">Streptococcus merionis</name>
    <dbReference type="NCBI Taxonomy" id="400065"/>
    <lineage>
        <taxon>Bacteria</taxon>
        <taxon>Bacillati</taxon>
        <taxon>Bacillota</taxon>
        <taxon>Bacilli</taxon>
        <taxon>Lactobacillales</taxon>
        <taxon>Streptococcaceae</taxon>
        <taxon>Streptococcus</taxon>
    </lineage>
</organism>
<dbReference type="PANTHER" id="PTHR36435:SF1">
    <property type="entry name" value="CAAX AMINO TERMINAL PROTEASE FAMILY PROTEIN"/>
    <property type="match status" value="1"/>
</dbReference>
<dbReference type="STRING" id="1123308.GCA_000380085_01768"/>
<feature type="transmembrane region" description="Helical" evidence="2">
    <location>
        <begin position="201"/>
        <end position="218"/>
    </location>
</feature>
<dbReference type="eggNOG" id="COG1266">
    <property type="taxonomic scope" value="Bacteria"/>
</dbReference>